<name>A0A1F6CUM1_HANXR</name>
<dbReference type="GO" id="GO:0004518">
    <property type="term" value="F:nuclease activity"/>
    <property type="evidence" value="ECO:0007669"/>
    <property type="project" value="InterPro"/>
</dbReference>
<evidence type="ECO:0000313" key="4">
    <source>
        <dbReference type="Proteomes" id="UP000178606"/>
    </source>
</evidence>
<dbReference type="EMBL" id="MFKF01000131">
    <property type="protein sequence ID" value="OGG52866.1"/>
    <property type="molecule type" value="Genomic_DNA"/>
</dbReference>
<evidence type="ECO:0000313" key="3">
    <source>
        <dbReference type="EMBL" id="OGG52866.1"/>
    </source>
</evidence>
<feature type="compositionally biased region" description="Basic and acidic residues" evidence="1">
    <location>
        <begin position="184"/>
        <end position="216"/>
    </location>
</feature>
<accession>A0A1F6CUM1</accession>
<reference evidence="3 4" key="1">
    <citation type="journal article" date="2016" name="Nat. Commun.">
        <title>Thousands of microbial genomes shed light on interconnected biogeochemical processes in an aquifer system.</title>
        <authorList>
            <person name="Anantharaman K."/>
            <person name="Brown C.T."/>
            <person name="Hug L.A."/>
            <person name="Sharon I."/>
            <person name="Castelle C.J."/>
            <person name="Probst A.J."/>
            <person name="Thomas B.C."/>
            <person name="Singh A."/>
            <person name="Wilkins M.J."/>
            <person name="Karaoz U."/>
            <person name="Brodie E.L."/>
            <person name="Williams K.H."/>
            <person name="Hubbard S.S."/>
            <person name="Banfield J.F."/>
        </authorList>
    </citation>
    <scope>NUCLEOTIDE SEQUENCE [LARGE SCALE GENOMIC DNA]</scope>
    <source>
        <strain evidence="4">RIFCSPLOWO2_12_FULL_64_10</strain>
    </source>
</reference>
<dbReference type="Pfam" id="PF02577">
    <property type="entry name" value="BFN_dom"/>
    <property type="match status" value="1"/>
</dbReference>
<feature type="domain" description="BFN" evidence="2">
    <location>
        <begin position="39"/>
        <end position="179"/>
    </location>
</feature>
<proteinExistence type="predicted"/>
<dbReference type="PANTHER" id="PTHR15160:SF1">
    <property type="entry name" value="VON HIPPEL-LINDAU DISEASE TUMOR SUPPRESSOR"/>
    <property type="match status" value="1"/>
</dbReference>
<dbReference type="AlphaFoldDB" id="A0A1F6CUM1"/>
<dbReference type="PROSITE" id="PS51658">
    <property type="entry name" value="BFN"/>
    <property type="match status" value="1"/>
</dbReference>
<dbReference type="Gene3D" id="3.10.690.10">
    <property type="entry name" value="Bifunctional nuclease domain"/>
    <property type="match status" value="1"/>
</dbReference>
<gene>
    <name evidence="3" type="ORF">A3F84_06500</name>
</gene>
<organism evidence="3 4">
    <name type="scientific">Handelsmanbacteria sp. (strain RIFCSPLOWO2_12_FULL_64_10)</name>
    <dbReference type="NCBI Taxonomy" id="1817868"/>
    <lineage>
        <taxon>Bacteria</taxon>
        <taxon>Candidatus Handelsmaniibacteriota</taxon>
    </lineage>
</organism>
<dbReference type="PANTHER" id="PTHR15160">
    <property type="entry name" value="VON HIPPEL-LINDAU PROTEIN"/>
    <property type="match status" value="1"/>
</dbReference>
<feature type="region of interest" description="Disordered" evidence="1">
    <location>
        <begin position="178"/>
        <end position="216"/>
    </location>
</feature>
<evidence type="ECO:0000256" key="1">
    <source>
        <dbReference type="SAM" id="MobiDB-lite"/>
    </source>
</evidence>
<sequence>MSPLCRTAGAAGLACLLIVGYGLQTPEAQDVGLEGRPDLVRVEVKSVRRFFDPRIQACVVFLKSLKTRRVLPIEVRLLEADAIQMKLNGETFPRPLTHDLLRSTLEAVGAKVRYVLIDTLKHTGGRDSGAHSARIALNLKGGASVEVDARTGDAIALSVRTGTPIYVATGAMERNSIADEGELEREFLRGEDRGPEPIEKQEKREKKEKRAGGGYY</sequence>
<comment type="caution">
    <text evidence="3">The sequence shown here is derived from an EMBL/GenBank/DDBJ whole genome shotgun (WGS) entry which is preliminary data.</text>
</comment>
<dbReference type="InterPro" id="IPR003729">
    <property type="entry name" value="Bi_nuclease_dom"/>
</dbReference>
<dbReference type="SUPFAM" id="SSF103256">
    <property type="entry name" value="Hypothetical protein TM0160"/>
    <property type="match status" value="1"/>
</dbReference>
<dbReference type="Proteomes" id="UP000178606">
    <property type="component" value="Unassembled WGS sequence"/>
</dbReference>
<dbReference type="InterPro" id="IPR036104">
    <property type="entry name" value="BFN_sf"/>
</dbReference>
<protein>
    <recommendedName>
        <fullName evidence="2">BFN domain-containing protein</fullName>
    </recommendedName>
</protein>
<evidence type="ECO:0000259" key="2">
    <source>
        <dbReference type="PROSITE" id="PS51658"/>
    </source>
</evidence>